<evidence type="ECO:0000313" key="1">
    <source>
        <dbReference type="Proteomes" id="UP000887565"/>
    </source>
</evidence>
<dbReference type="Proteomes" id="UP000887565">
    <property type="component" value="Unplaced"/>
</dbReference>
<protein>
    <submittedName>
        <fullName evidence="2">Uncharacterized protein</fullName>
    </submittedName>
</protein>
<reference evidence="2" key="1">
    <citation type="submission" date="2022-11" db="UniProtKB">
        <authorList>
            <consortium name="WormBaseParasite"/>
        </authorList>
    </citation>
    <scope>IDENTIFICATION</scope>
</reference>
<organism evidence="1 2">
    <name type="scientific">Romanomermis culicivorax</name>
    <name type="common">Nematode worm</name>
    <dbReference type="NCBI Taxonomy" id="13658"/>
    <lineage>
        <taxon>Eukaryota</taxon>
        <taxon>Metazoa</taxon>
        <taxon>Ecdysozoa</taxon>
        <taxon>Nematoda</taxon>
        <taxon>Enoplea</taxon>
        <taxon>Dorylaimia</taxon>
        <taxon>Mermithida</taxon>
        <taxon>Mermithoidea</taxon>
        <taxon>Mermithidae</taxon>
        <taxon>Romanomermis</taxon>
    </lineage>
</organism>
<evidence type="ECO:0000313" key="2">
    <source>
        <dbReference type="WBParaSite" id="nRc.2.0.1.t11382-RA"/>
    </source>
</evidence>
<name>A0A915IBW7_ROMCU</name>
<proteinExistence type="predicted"/>
<dbReference type="WBParaSite" id="nRc.2.0.1.t11382-RA">
    <property type="protein sequence ID" value="nRc.2.0.1.t11382-RA"/>
    <property type="gene ID" value="nRc.2.0.1.g11382"/>
</dbReference>
<dbReference type="AlphaFoldDB" id="A0A915IBW7"/>
<keyword evidence="1" id="KW-1185">Reference proteome</keyword>
<sequence length="118" mass="13281">MDHIVAGFVGDAQTRLPFVERTQTFSQHGLALYTIQRQFYIFVADVQSGRDLEKSGAAMFNFMFLVFFKEILESNQVGTPANQAQEDIEIFENMGHPVGIKSKVLISIDRSRGVLPVK</sequence>
<accession>A0A915IBW7</accession>